<keyword evidence="7 14" id="KW-0812">Transmembrane</keyword>
<comment type="caution">
    <text evidence="16">The sequence shown here is derived from an EMBL/GenBank/DDBJ whole genome shotgun (WGS) entry which is preliminary data.</text>
</comment>
<dbReference type="HAMAP" id="MF_02239">
    <property type="entry name" value="HemJ"/>
    <property type="match status" value="1"/>
</dbReference>
<evidence type="ECO:0000256" key="4">
    <source>
        <dbReference type="ARBA" id="ARBA00017504"/>
    </source>
</evidence>
<keyword evidence="17" id="KW-1185">Reference proteome</keyword>
<keyword evidence="8 14" id="KW-0479">Metal-binding</keyword>
<comment type="pathway">
    <text evidence="2 14 15">Porphyrin-containing compound metabolism; protoporphyrin-IX biosynthesis; protoporphyrin-IX from protoporphyrinogen-IX: step 1/1.</text>
</comment>
<dbReference type="RefSeq" id="WP_061275270.1">
    <property type="nucleotide sequence ID" value="NZ_CBCRXN010000029.1"/>
</dbReference>
<keyword evidence="11 14" id="KW-0408">Iron</keyword>
<comment type="subunit">
    <text evidence="14">Homodimer.</text>
</comment>
<dbReference type="InterPro" id="IPR005265">
    <property type="entry name" value="HemJ-like"/>
</dbReference>
<evidence type="ECO:0000256" key="5">
    <source>
        <dbReference type="ARBA" id="ARBA00022475"/>
    </source>
</evidence>
<feature type="binding site" description="axial binding residue" evidence="14">
    <location>
        <position position="93"/>
    </location>
    <ligand>
        <name>heme</name>
        <dbReference type="ChEBI" id="CHEBI:30413"/>
    </ligand>
    <ligandPart>
        <name>Fe</name>
        <dbReference type="ChEBI" id="CHEBI:18248"/>
    </ligandPart>
</feature>
<dbReference type="OrthoDB" id="9800824at2"/>
<dbReference type="PIRSF" id="PIRSF004638">
    <property type="entry name" value="UCP004638"/>
    <property type="match status" value="1"/>
</dbReference>
<dbReference type="GO" id="GO:0005886">
    <property type="term" value="C:plasma membrane"/>
    <property type="evidence" value="ECO:0007669"/>
    <property type="project" value="UniProtKB-SubCell"/>
</dbReference>
<dbReference type="STRING" id="1220579.GCA_001571345_02405"/>
<keyword evidence="5 14" id="KW-1003">Cell membrane</keyword>
<evidence type="ECO:0000256" key="7">
    <source>
        <dbReference type="ARBA" id="ARBA00022692"/>
    </source>
</evidence>
<feature type="transmembrane region" description="Helical" evidence="14">
    <location>
        <begin position="128"/>
        <end position="146"/>
    </location>
</feature>
<comment type="cofactor">
    <cofactor evidence="14 15">
        <name>heme b</name>
        <dbReference type="ChEBI" id="CHEBI:60344"/>
    </cofactor>
    <text evidence="14 15">Binds 1 heme b (iron(II)-protoporphyrin IX) group per subunit.</text>
</comment>
<evidence type="ECO:0000256" key="8">
    <source>
        <dbReference type="ARBA" id="ARBA00022723"/>
    </source>
</evidence>
<dbReference type="GO" id="GO:0046872">
    <property type="term" value="F:metal ion binding"/>
    <property type="evidence" value="ECO:0007669"/>
    <property type="project" value="UniProtKB-UniRule"/>
</dbReference>
<accession>A0A318PNC6</accession>
<dbReference type="Proteomes" id="UP000248257">
    <property type="component" value="Unassembled WGS sequence"/>
</dbReference>
<evidence type="ECO:0000256" key="12">
    <source>
        <dbReference type="ARBA" id="ARBA00023136"/>
    </source>
</evidence>
<evidence type="ECO:0000256" key="1">
    <source>
        <dbReference type="ARBA" id="ARBA00004651"/>
    </source>
</evidence>
<evidence type="ECO:0000256" key="9">
    <source>
        <dbReference type="ARBA" id="ARBA00022989"/>
    </source>
</evidence>
<name>A0A318PNC6_KOMXY</name>
<comment type="similarity">
    <text evidence="3 14 15">Belongs to the HemJ family.</text>
</comment>
<keyword evidence="12 14" id="KW-0472">Membrane</keyword>
<comment type="function">
    <text evidence="14 15">Catalyzes the oxidation of protoporphyrinogen IX to protoporphyrin IX.</text>
</comment>
<sequence>MGSALIPFMLWFKAFHIMSFIAWMAGLFYLPRLFVYHCQVVAGSPESARFKVMEYKLLRFIMAPAMISTFVFGGLLAAIPGLIDWHSGWWLVKLACVLAMAGFQGACGRWRRDFAHDRNTRPERFYRMANEVPTVLMMVIVIMVVVRPF</sequence>
<dbReference type="NCBIfam" id="TIGR00701">
    <property type="entry name" value="protoporphyrinogen oxidase HemJ"/>
    <property type="match status" value="1"/>
</dbReference>
<feature type="transmembrane region" description="Helical" evidence="14">
    <location>
        <begin position="6"/>
        <end position="30"/>
    </location>
</feature>
<evidence type="ECO:0000256" key="10">
    <source>
        <dbReference type="ARBA" id="ARBA00023002"/>
    </source>
</evidence>
<comment type="catalytic activity">
    <reaction evidence="13 14 15">
        <text>protoporphyrinogen IX + 3 A = protoporphyrin IX + 3 AH2</text>
        <dbReference type="Rhea" id="RHEA:62000"/>
        <dbReference type="ChEBI" id="CHEBI:13193"/>
        <dbReference type="ChEBI" id="CHEBI:17499"/>
        <dbReference type="ChEBI" id="CHEBI:57306"/>
        <dbReference type="ChEBI" id="CHEBI:57307"/>
    </reaction>
</comment>
<feature type="binding site" description="axial binding residue" evidence="14">
    <location>
        <position position="16"/>
    </location>
    <ligand>
        <name>heme</name>
        <dbReference type="ChEBI" id="CHEBI:30413"/>
    </ligand>
    <ligandPart>
        <name>Fe</name>
        <dbReference type="ChEBI" id="CHEBI:18248"/>
    </ligandPart>
</feature>
<evidence type="ECO:0000256" key="13">
    <source>
        <dbReference type="ARBA" id="ARBA00048390"/>
    </source>
</evidence>
<evidence type="ECO:0000256" key="11">
    <source>
        <dbReference type="ARBA" id="ARBA00023004"/>
    </source>
</evidence>
<evidence type="ECO:0000313" key="17">
    <source>
        <dbReference type="Proteomes" id="UP000248257"/>
    </source>
</evidence>
<evidence type="ECO:0000256" key="14">
    <source>
        <dbReference type="HAMAP-Rule" id="MF_02239"/>
    </source>
</evidence>
<dbReference type="AlphaFoldDB" id="A0A318PNC6"/>
<gene>
    <name evidence="16" type="ORF">CFR75_07480</name>
</gene>
<proteinExistence type="inferred from homology"/>
<keyword evidence="6 14" id="KW-0349">Heme</keyword>
<dbReference type="EC" id="1.3.99.-" evidence="14 15"/>
<organism evidence="16 17">
    <name type="scientific">Komagataeibacter xylinus</name>
    <name type="common">Gluconacetobacter xylinus</name>
    <dbReference type="NCBI Taxonomy" id="28448"/>
    <lineage>
        <taxon>Bacteria</taxon>
        <taxon>Pseudomonadati</taxon>
        <taxon>Pseudomonadota</taxon>
        <taxon>Alphaproteobacteria</taxon>
        <taxon>Acetobacterales</taxon>
        <taxon>Acetobacteraceae</taxon>
        <taxon>Komagataeibacter</taxon>
    </lineage>
</organism>
<keyword evidence="9 14" id="KW-1133">Transmembrane helix</keyword>
<keyword evidence="10 14" id="KW-0560">Oxidoreductase</keyword>
<evidence type="ECO:0000256" key="3">
    <source>
        <dbReference type="ARBA" id="ARBA00006501"/>
    </source>
</evidence>
<evidence type="ECO:0000256" key="2">
    <source>
        <dbReference type="ARBA" id="ARBA00005073"/>
    </source>
</evidence>
<feature type="transmembrane region" description="Helical" evidence="14">
    <location>
        <begin position="57"/>
        <end position="83"/>
    </location>
</feature>
<dbReference type="UniPathway" id="UPA00251">
    <property type="reaction ID" value="UER00324"/>
</dbReference>
<dbReference type="GO" id="GO:0006782">
    <property type="term" value="P:protoporphyrinogen IX biosynthetic process"/>
    <property type="evidence" value="ECO:0007669"/>
    <property type="project" value="UniProtKB-UniRule"/>
</dbReference>
<dbReference type="EMBL" id="NKUC01000012">
    <property type="protein sequence ID" value="PYD57075.1"/>
    <property type="molecule type" value="Genomic_DNA"/>
</dbReference>
<evidence type="ECO:0000256" key="6">
    <source>
        <dbReference type="ARBA" id="ARBA00022617"/>
    </source>
</evidence>
<dbReference type="Pfam" id="PF03653">
    <property type="entry name" value="UPF0093"/>
    <property type="match status" value="1"/>
</dbReference>
<protein>
    <recommendedName>
        <fullName evidence="4 14">Protoporphyrinogen IX oxidase</fullName>
        <shortName evidence="14">PPO</shortName>
        <ecNumber evidence="14 15">1.3.99.-</ecNumber>
    </recommendedName>
</protein>
<dbReference type="PANTHER" id="PTHR40255:SF1">
    <property type="entry name" value="PROTOPORPHYRINOGEN IX OXIDASE"/>
    <property type="match status" value="1"/>
</dbReference>
<evidence type="ECO:0000256" key="15">
    <source>
        <dbReference type="PIRNR" id="PIRNR004638"/>
    </source>
</evidence>
<dbReference type="GO" id="GO:0070818">
    <property type="term" value="F:protoporphyrinogen oxidase activity"/>
    <property type="evidence" value="ECO:0007669"/>
    <property type="project" value="UniProtKB-UniRule"/>
</dbReference>
<comment type="subcellular location">
    <subcellularLocation>
        <location evidence="1 14">Cell membrane</location>
        <topology evidence="1 14">Multi-pass membrane protein</topology>
    </subcellularLocation>
</comment>
<feature type="transmembrane region" description="Helical" evidence="14">
    <location>
        <begin position="89"/>
        <end position="107"/>
    </location>
</feature>
<evidence type="ECO:0000313" key="16">
    <source>
        <dbReference type="EMBL" id="PYD57075.1"/>
    </source>
</evidence>
<dbReference type="PANTHER" id="PTHR40255">
    <property type="entry name" value="UPF0093 MEMBRANE PROTEIN SLR1790"/>
    <property type="match status" value="1"/>
</dbReference>
<reference evidence="16 17" key="1">
    <citation type="submission" date="2017-07" db="EMBL/GenBank/DDBJ databases">
        <title>A draft genome sequence of Komagataeibacter xylinus LMG 1515.</title>
        <authorList>
            <person name="Skraban J."/>
            <person name="Cleenwerck I."/>
            <person name="Vandamme P."/>
            <person name="Trcek J."/>
        </authorList>
    </citation>
    <scope>NUCLEOTIDE SEQUENCE [LARGE SCALE GENOMIC DNA]</scope>
    <source>
        <strain evidence="16 17">LMG 1515</strain>
    </source>
</reference>